<sequence>MPNAHGKVKAMISDFGLCKKLAVGRHSFSRQSGVPGTEGWIAPEMLSEDCKENPTYTVDIFSAGCVFYYVVSEGSHPFGKSLQRQANILLGVYSLDSLNPEKHGKQVDVFLLC</sequence>
<dbReference type="GO" id="GO:1990604">
    <property type="term" value="C:IRE1-TRAF2-ASK1 complex"/>
    <property type="evidence" value="ECO:0007669"/>
    <property type="project" value="TreeGrafter"/>
</dbReference>
<dbReference type="STRING" id="55544.A0A4D9DC02"/>
<dbReference type="AlphaFoldDB" id="A0A4D9DC02"/>
<dbReference type="GO" id="GO:0004521">
    <property type="term" value="F:RNA endonuclease activity"/>
    <property type="evidence" value="ECO:0007669"/>
    <property type="project" value="InterPro"/>
</dbReference>
<name>A0A4D9DC02_9SAUR</name>
<evidence type="ECO:0000259" key="1">
    <source>
        <dbReference type="PROSITE" id="PS50011"/>
    </source>
</evidence>
<dbReference type="GO" id="GO:0051082">
    <property type="term" value="F:unfolded protein binding"/>
    <property type="evidence" value="ECO:0007669"/>
    <property type="project" value="TreeGrafter"/>
</dbReference>
<keyword evidence="3" id="KW-1185">Reference proteome</keyword>
<gene>
    <name evidence="2" type="ORF">DR999_PMT23358</name>
</gene>
<dbReference type="PROSITE" id="PS50011">
    <property type="entry name" value="PROTEIN_KINASE_DOM"/>
    <property type="match status" value="1"/>
</dbReference>
<protein>
    <submittedName>
        <fullName evidence="2">Argininosuccinate synthase</fullName>
    </submittedName>
</protein>
<dbReference type="GO" id="GO:0004674">
    <property type="term" value="F:protein serine/threonine kinase activity"/>
    <property type="evidence" value="ECO:0007669"/>
    <property type="project" value="InterPro"/>
</dbReference>
<evidence type="ECO:0000313" key="2">
    <source>
        <dbReference type="EMBL" id="TFJ95185.1"/>
    </source>
</evidence>
<evidence type="ECO:0000313" key="3">
    <source>
        <dbReference type="Proteomes" id="UP000297703"/>
    </source>
</evidence>
<organism evidence="2 3">
    <name type="scientific">Platysternon megacephalum</name>
    <name type="common">big-headed turtle</name>
    <dbReference type="NCBI Taxonomy" id="55544"/>
    <lineage>
        <taxon>Eukaryota</taxon>
        <taxon>Metazoa</taxon>
        <taxon>Chordata</taxon>
        <taxon>Craniata</taxon>
        <taxon>Vertebrata</taxon>
        <taxon>Euteleostomi</taxon>
        <taxon>Archelosauria</taxon>
        <taxon>Testudinata</taxon>
        <taxon>Testudines</taxon>
        <taxon>Cryptodira</taxon>
        <taxon>Durocryptodira</taxon>
        <taxon>Testudinoidea</taxon>
        <taxon>Platysternidae</taxon>
        <taxon>Platysternon</taxon>
    </lineage>
</organism>
<feature type="domain" description="Protein kinase" evidence="1">
    <location>
        <begin position="1"/>
        <end position="113"/>
    </location>
</feature>
<proteinExistence type="predicted"/>
<accession>A0A4D9DC02</accession>
<reference evidence="2 3" key="2">
    <citation type="submission" date="2019-04" db="EMBL/GenBank/DDBJ databases">
        <title>The genome sequence of big-headed turtle.</title>
        <authorList>
            <person name="Gong S."/>
        </authorList>
    </citation>
    <scope>NUCLEOTIDE SEQUENCE [LARGE SCALE GENOMIC DNA]</scope>
    <source>
        <strain evidence="2">DO16091913</strain>
        <tissue evidence="2">Muscle</tissue>
    </source>
</reference>
<dbReference type="SUPFAM" id="SSF56112">
    <property type="entry name" value="Protein kinase-like (PK-like)"/>
    <property type="match status" value="1"/>
</dbReference>
<dbReference type="PANTHER" id="PTHR13954">
    <property type="entry name" value="IRE1-RELATED"/>
    <property type="match status" value="1"/>
</dbReference>
<dbReference type="GO" id="GO:0070059">
    <property type="term" value="P:intrinsic apoptotic signaling pathway in response to endoplasmic reticulum stress"/>
    <property type="evidence" value="ECO:0007669"/>
    <property type="project" value="TreeGrafter"/>
</dbReference>
<dbReference type="Gene3D" id="1.10.510.10">
    <property type="entry name" value="Transferase(Phosphotransferase) domain 1"/>
    <property type="match status" value="1"/>
</dbReference>
<dbReference type="PANTHER" id="PTHR13954:SF17">
    <property type="entry name" value="SERINE_THREONINE-PROTEIN KINASE_ENDORIBONUCLEASE IRE1"/>
    <property type="match status" value="1"/>
</dbReference>
<dbReference type="InterPro" id="IPR011009">
    <property type="entry name" value="Kinase-like_dom_sf"/>
</dbReference>
<reference evidence="2 3" key="1">
    <citation type="submission" date="2019-04" db="EMBL/GenBank/DDBJ databases">
        <title>Draft genome of the big-headed turtle Platysternon megacephalum.</title>
        <authorList>
            <person name="Gong S."/>
        </authorList>
    </citation>
    <scope>NUCLEOTIDE SEQUENCE [LARGE SCALE GENOMIC DNA]</scope>
    <source>
        <strain evidence="2">DO16091913</strain>
        <tissue evidence="2">Muscle</tissue>
    </source>
</reference>
<dbReference type="InterPro" id="IPR045133">
    <property type="entry name" value="IRE1/2-like"/>
</dbReference>
<dbReference type="EMBL" id="QXTE01012388">
    <property type="protein sequence ID" value="TFJ95185.1"/>
    <property type="molecule type" value="Genomic_DNA"/>
</dbReference>
<dbReference type="InterPro" id="IPR000719">
    <property type="entry name" value="Prot_kinase_dom"/>
</dbReference>
<dbReference type="GO" id="GO:0036498">
    <property type="term" value="P:IRE1-mediated unfolded protein response"/>
    <property type="evidence" value="ECO:0007669"/>
    <property type="project" value="TreeGrafter"/>
</dbReference>
<dbReference type="GO" id="GO:0005524">
    <property type="term" value="F:ATP binding"/>
    <property type="evidence" value="ECO:0007669"/>
    <property type="project" value="InterPro"/>
</dbReference>
<dbReference type="OrthoDB" id="63989at2759"/>
<dbReference type="Proteomes" id="UP000297703">
    <property type="component" value="Unassembled WGS sequence"/>
</dbReference>
<dbReference type="Pfam" id="PF00069">
    <property type="entry name" value="Pkinase"/>
    <property type="match status" value="1"/>
</dbReference>
<comment type="caution">
    <text evidence="2">The sequence shown here is derived from an EMBL/GenBank/DDBJ whole genome shotgun (WGS) entry which is preliminary data.</text>
</comment>